<evidence type="ECO:0000313" key="2">
    <source>
        <dbReference type="Proteomes" id="UP001295423"/>
    </source>
</evidence>
<protein>
    <submittedName>
        <fullName evidence="1">Uncharacterized protein</fullName>
    </submittedName>
</protein>
<dbReference type="EMBL" id="CAKOGP040001770">
    <property type="protein sequence ID" value="CAJ1950528.1"/>
    <property type="molecule type" value="Genomic_DNA"/>
</dbReference>
<evidence type="ECO:0000313" key="1">
    <source>
        <dbReference type="EMBL" id="CAJ1950528.1"/>
    </source>
</evidence>
<dbReference type="AlphaFoldDB" id="A0AAD2FSE6"/>
<name>A0AAD2FSE6_9STRA</name>
<keyword evidence="2" id="KW-1185">Reference proteome</keyword>
<accession>A0AAD2FSE6</accession>
<dbReference type="Proteomes" id="UP001295423">
    <property type="component" value="Unassembled WGS sequence"/>
</dbReference>
<organism evidence="1 2">
    <name type="scientific">Cylindrotheca closterium</name>
    <dbReference type="NCBI Taxonomy" id="2856"/>
    <lineage>
        <taxon>Eukaryota</taxon>
        <taxon>Sar</taxon>
        <taxon>Stramenopiles</taxon>
        <taxon>Ochrophyta</taxon>
        <taxon>Bacillariophyta</taxon>
        <taxon>Bacillariophyceae</taxon>
        <taxon>Bacillariophycidae</taxon>
        <taxon>Bacillariales</taxon>
        <taxon>Bacillariaceae</taxon>
        <taxon>Cylindrotheca</taxon>
    </lineage>
</organism>
<sequence>MSSAREQQEEIWKRLIAAQNIEGSKSKTNQQEKWPSYNDVLHDVRKTDYNEILTCPADIHPISDGRDKTICPQGAVCCAKLELFSFPNDIRGKPYTGLLQPGSTSEHCIIRLSSALQPMNSSDQNNKLASMFLGKRLANAKLFPAAAIKMFRGNRIESGNMLFLGCKVGQEEEDFFAHCLCTQITSSMPTTLKPILKLFKKYSATPLLLGNSNLCSFDTHGEMSQDFNFPFCLTLRPRMESGARFLDEVLDIPAGTHLYDLFASPDPLSVADGRKLQRIGRIVTTSEMIPSTPNDGLFFRHQKKDEDFKFKPHWKSELQTKVTLKTGRKGTVASVAGWKLFEHQIADGGYIDFEASEGSS</sequence>
<comment type="caution">
    <text evidence="1">The sequence shown here is derived from an EMBL/GenBank/DDBJ whole genome shotgun (WGS) entry which is preliminary data.</text>
</comment>
<gene>
    <name evidence="1" type="ORF">CYCCA115_LOCUS12624</name>
</gene>
<proteinExistence type="predicted"/>
<reference evidence="1" key="1">
    <citation type="submission" date="2023-08" db="EMBL/GenBank/DDBJ databases">
        <authorList>
            <person name="Audoor S."/>
            <person name="Bilcke G."/>
        </authorList>
    </citation>
    <scope>NUCLEOTIDE SEQUENCE</scope>
</reference>